<feature type="transmembrane region" description="Helical" evidence="1">
    <location>
        <begin position="40"/>
        <end position="64"/>
    </location>
</feature>
<dbReference type="AlphaFoldDB" id="A0A397RZH3"/>
<evidence type="ECO:0000256" key="1">
    <source>
        <dbReference type="SAM" id="Phobius"/>
    </source>
</evidence>
<dbReference type="Proteomes" id="UP000266506">
    <property type="component" value="Unassembled WGS sequence"/>
</dbReference>
<keyword evidence="3" id="KW-1185">Reference proteome</keyword>
<proteinExistence type="predicted"/>
<organism evidence="2 3">
    <name type="scientific">Anaeroplasma bactoclasticum</name>
    <dbReference type="NCBI Taxonomy" id="2088"/>
    <lineage>
        <taxon>Bacteria</taxon>
        <taxon>Bacillati</taxon>
        <taxon>Mycoplasmatota</taxon>
        <taxon>Mollicutes</taxon>
        <taxon>Anaeroplasmatales</taxon>
        <taxon>Anaeroplasmataceae</taxon>
        <taxon>Anaeroplasma</taxon>
    </lineage>
</organism>
<feature type="transmembrane region" description="Helical" evidence="1">
    <location>
        <begin position="12"/>
        <end position="34"/>
    </location>
</feature>
<protein>
    <submittedName>
        <fullName evidence="2">Uncharacterized protein</fullName>
    </submittedName>
</protein>
<evidence type="ECO:0000313" key="2">
    <source>
        <dbReference type="EMBL" id="RIA77809.1"/>
    </source>
</evidence>
<reference evidence="2 3" key="1">
    <citation type="submission" date="2018-08" db="EMBL/GenBank/DDBJ databases">
        <title>Genomic Encyclopedia of Archaeal and Bacterial Type Strains, Phase II (KMG-II): from individual species to whole genera.</title>
        <authorList>
            <person name="Goeker M."/>
        </authorList>
    </citation>
    <scope>NUCLEOTIDE SEQUENCE [LARGE SCALE GENOMIC DNA]</scope>
    <source>
        <strain evidence="2 3">ATCC 27112</strain>
    </source>
</reference>
<gene>
    <name evidence="2" type="ORF">EI71_00785</name>
</gene>
<dbReference type="EMBL" id="QXEV01000006">
    <property type="protein sequence ID" value="RIA77809.1"/>
    <property type="molecule type" value="Genomic_DNA"/>
</dbReference>
<dbReference type="InParanoid" id="A0A397RZH3"/>
<keyword evidence="1" id="KW-0812">Transmembrane</keyword>
<name>A0A397RZH3_9MOLU</name>
<dbReference type="RefSeq" id="WP_119015944.1">
    <property type="nucleotide sequence ID" value="NZ_QXEV01000006.1"/>
</dbReference>
<keyword evidence="1" id="KW-1133">Transmembrane helix</keyword>
<sequence length="86" mass="9685">MKLDKAAKTYTLATQGIFSMVAFTGLGFLIGWLINKESVWPVILAVLGLLIGLFSFVSYLLYLIKEDEKEKKKSQNKEPDDNGKEE</sequence>
<evidence type="ECO:0000313" key="3">
    <source>
        <dbReference type="Proteomes" id="UP000266506"/>
    </source>
</evidence>
<accession>A0A397RZH3</accession>
<comment type="caution">
    <text evidence="2">The sequence shown here is derived from an EMBL/GenBank/DDBJ whole genome shotgun (WGS) entry which is preliminary data.</text>
</comment>
<keyword evidence="1" id="KW-0472">Membrane</keyword>